<accession>A0A0N4VDF7</accession>
<sequence length="183" mass="21184">MDTLKTKIISQITVILIKILDRRYLMTVKNLEKKLRYVPSEDNPADMGLRRCTPNELKTNDLRWSSPDCKYKPSKVKGRREKINAFLNYINQSIKEEVNRLFDLKPIDADNSTYKKVIIFKAEIALFPCFTTRAIHLELAEDLTTPTLEHIIQRFIAVKGKPESITSNNAPQFIALAKNYNIK</sequence>
<keyword evidence="2" id="KW-1185">Reference proteome</keyword>
<reference evidence="3" key="1">
    <citation type="submission" date="2017-02" db="UniProtKB">
        <authorList>
            <consortium name="WormBaseParasite"/>
        </authorList>
    </citation>
    <scope>IDENTIFICATION</scope>
</reference>
<dbReference type="WBParaSite" id="EVEC_0000864001-mRNA-1">
    <property type="protein sequence ID" value="EVEC_0000864001-mRNA-1"/>
    <property type="gene ID" value="EVEC_0000864001"/>
</dbReference>
<dbReference type="GO" id="GO:0003676">
    <property type="term" value="F:nucleic acid binding"/>
    <property type="evidence" value="ECO:0007669"/>
    <property type="project" value="InterPro"/>
</dbReference>
<reference evidence="1 2" key="2">
    <citation type="submission" date="2018-10" db="EMBL/GenBank/DDBJ databases">
        <authorList>
            <consortium name="Pathogen Informatics"/>
        </authorList>
    </citation>
    <scope>NUCLEOTIDE SEQUENCE [LARGE SCALE GENOMIC DNA]</scope>
</reference>
<dbReference type="Gene3D" id="3.30.420.10">
    <property type="entry name" value="Ribonuclease H-like superfamily/Ribonuclease H"/>
    <property type="match status" value="1"/>
</dbReference>
<evidence type="ECO:0000313" key="2">
    <source>
        <dbReference type="Proteomes" id="UP000274131"/>
    </source>
</evidence>
<name>A0A0N4VDF7_ENTVE</name>
<dbReference type="EMBL" id="UXUI01009275">
    <property type="protein sequence ID" value="VDD93373.1"/>
    <property type="molecule type" value="Genomic_DNA"/>
</dbReference>
<dbReference type="Proteomes" id="UP000274131">
    <property type="component" value="Unassembled WGS sequence"/>
</dbReference>
<evidence type="ECO:0000313" key="3">
    <source>
        <dbReference type="WBParaSite" id="EVEC_0000864001-mRNA-1"/>
    </source>
</evidence>
<organism evidence="3">
    <name type="scientific">Enterobius vermicularis</name>
    <name type="common">Human pinworm</name>
    <dbReference type="NCBI Taxonomy" id="51028"/>
    <lineage>
        <taxon>Eukaryota</taxon>
        <taxon>Metazoa</taxon>
        <taxon>Ecdysozoa</taxon>
        <taxon>Nematoda</taxon>
        <taxon>Chromadorea</taxon>
        <taxon>Rhabditida</taxon>
        <taxon>Spirurina</taxon>
        <taxon>Oxyuridomorpha</taxon>
        <taxon>Oxyuroidea</taxon>
        <taxon>Oxyuridae</taxon>
        <taxon>Enterobius</taxon>
    </lineage>
</organism>
<dbReference type="AlphaFoldDB" id="A0A0N4VDF7"/>
<evidence type="ECO:0000313" key="1">
    <source>
        <dbReference type="EMBL" id="VDD93373.1"/>
    </source>
</evidence>
<protein>
    <submittedName>
        <fullName evidence="3">Integrase catalytic domain-containing protein</fullName>
    </submittedName>
</protein>
<gene>
    <name evidence="1" type="ORF">EVEC_LOCUS8124</name>
</gene>
<proteinExistence type="predicted"/>
<dbReference type="STRING" id="51028.A0A0N4VDF7"/>
<dbReference type="OrthoDB" id="5866837at2759"/>
<dbReference type="InterPro" id="IPR036397">
    <property type="entry name" value="RNaseH_sf"/>
</dbReference>